<feature type="transmembrane region" description="Helical" evidence="1">
    <location>
        <begin position="12"/>
        <end position="33"/>
    </location>
</feature>
<evidence type="ECO:0000313" key="3">
    <source>
        <dbReference type="Proteomes" id="UP000075324"/>
    </source>
</evidence>
<sequence length="214" mass="24824">MKKINFVFEIKSMGWSFFLPLIVFLLFMYQLAAYQGFSLYIYNTLEFLIAPLACWWIIHLYDEYFEGGLHELLPSYPLSRWYHGIYRVLPFILMYLLMLVGSLWMVHSVVENQDYAPLLVYVGTLSLLFATVGFLLVAIFRNVMVSIVMIATYVVTEYLTNGEVMPWYHAMAFVSSPFSFRDVMPKAIVNGVLSGFFLLLGQTVLSMVLTKRYT</sequence>
<feature type="transmembrane region" description="Helical" evidence="1">
    <location>
        <begin position="39"/>
        <end position="58"/>
    </location>
</feature>
<feature type="transmembrane region" description="Helical" evidence="1">
    <location>
        <begin position="85"/>
        <end position="106"/>
    </location>
</feature>
<dbReference type="RefSeq" id="WP_062679269.1">
    <property type="nucleotide sequence ID" value="NZ_LQYW01000187.1"/>
</dbReference>
<keyword evidence="1" id="KW-0472">Membrane</keyword>
<gene>
    <name evidence="2" type="ORF">B4110_0190</name>
</gene>
<dbReference type="EMBL" id="LQYW01000187">
    <property type="protein sequence ID" value="KYD21863.1"/>
    <property type="molecule type" value="Genomic_DNA"/>
</dbReference>
<feature type="transmembrane region" description="Helical" evidence="1">
    <location>
        <begin position="188"/>
        <end position="209"/>
    </location>
</feature>
<proteinExistence type="predicted"/>
<dbReference type="AlphaFoldDB" id="A0A150MBE2"/>
<dbReference type="PATRIC" id="fig|153151.4.peg.2337"/>
<dbReference type="Proteomes" id="UP000075324">
    <property type="component" value="Unassembled WGS sequence"/>
</dbReference>
<keyword evidence="1" id="KW-1133">Transmembrane helix</keyword>
<evidence type="ECO:0000256" key="1">
    <source>
        <dbReference type="SAM" id="Phobius"/>
    </source>
</evidence>
<evidence type="ECO:0000313" key="2">
    <source>
        <dbReference type="EMBL" id="KYD21863.1"/>
    </source>
</evidence>
<reference evidence="2 3" key="1">
    <citation type="submission" date="2016-01" db="EMBL/GenBank/DDBJ databases">
        <title>Draft Genome Sequences of Seven Thermophilic Sporeformers Isolated from Foods.</title>
        <authorList>
            <person name="Berendsen E.M."/>
            <person name="Wells-Bennik M.H."/>
            <person name="Krawcyk A.O."/>
            <person name="De Jong A."/>
            <person name="Holsappel S."/>
            <person name="Eijlander R.T."/>
            <person name="Kuipers O.P."/>
        </authorList>
    </citation>
    <scope>NUCLEOTIDE SEQUENCE [LARGE SCALE GENOMIC DNA]</scope>
    <source>
        <strain evidence="2 3">B4110</strain>
    </source>
</reference>
<organism evidence="2 3">
    <name type="scientific">Parageobacillus toebii</name>
    <dbReference type="NCBI Taxonomy" id="153151"/>
    <lineage>
        <taxon>Bacteria</taxon>
        <taxon>Bacillati</taxon>
        <taxon>Bacillota</taxon>
        <taxon>Bacilli</taxon>
        <taxon>Bacillales</taxon>
        <taxon>Anoxybacillaceae</taxon>
        <taxon>Parageobacillus</taxon>
    </lineage>
</organism>
<comment type="caution">
    <text evidence="2">The sequence shown here is derived from an EMBL/GenBank/DDBJ whole genome shotgun (WGS) entry which is preliminary data.</text>
</comment>
<feature type="transmembrane region" description="Helical" evidence="1">
    <location>
        <begin position="147"/>
        <end position="168"/>
    </location>
</feature>
<feature type="transmembrane region" description="Helical" evidence="1">
    <location>
        <begin position="118"/>
        <end position="140"/>
    </location>
</feature>
<name>A0A150MBE2_9BACL</name>
<keyword evidence="1" id="KW-0812">Transmembrane</keyword>
<accession>A0A150MBE2</accession>
<protein>
    <submittedName>
        <fullName evidence="2">Uncharacterized protein</fullName>
    </submittedName>
</protein>